<dbReference type="PANTHER" id="PTHR21016">
    <property type="entry name" value="BETA-AMYLOID BINDING PROTEIN-RELATED"/>
    <property type="match status" value="1"/>
</dbReference>
<feature type="transmembrane region" description="Helical" evidence="5">
    <location>
        <begin position="39"/>
        <end position="58"/>
    </location>
</feature>
<accession>W5SXI1</accession>
<evidence type="ECO:0000313" key="7">
    <source>
        <dbReference type="EMBL" id="AHH11602.1"/>
    </source>
</evidence>
<evidence type="ECO:0000256" key="5">
    <source>
        <dbReference type="SAM" id="Phobius"/>
    </source>
</evidence>
<feature type="transmembrane region" description="Helical" evidence="5">
    <location>
        <begin position="65"/>
        <end position="91"/>
    </location>
</feature>
<gene>
    <name evidence="7" type="ORF">BCO_0900112</name>
</gene>
<keyword evidence="4 5" id="KW-0472">Membrane</keyword>
<evidence type="ECO:0000256" key="2">
    <source>
        <dbReference type="ARBA" id="ARBA00022692"/>
    </source>
</evidence>
<dbReference type="InterPro" id="IPR007829">
    <property type="entry name" value="TM2"/>
</dbReference>
<evidence type="ECO:0000259" key="6">
    <source>
        <dbReference type="Pfam" id="PF05154"/>
    </source>
</evidence>
<proteinExistence type="predicted"/>
<evidence type="ECO:0000256" key="3">
    <source>
        <dbReference type="ARBA" id="ARBA00022989"/>
    </source>
</evidence>
<keyword evidence="3 5" id="KW-1133">Transmembrane helix</keyword>
<dbReference type="Pfam" id="PF05154">
    <property type="entry name" value="TM2"/>
    <property type="match status" value="1"/>
</dbReference>
<keyword evidence="7" id="KW-0614">Plasmid</keyword>
<dbReference type="PANTHER" id="PTHR21016:SF25">
    <property type="entry name" value="TM2 DOMAIN-CONTAINING PROTEIN DDB_G0277895-RELATED"/>
    <property type="match status" value="1"/>
</dbReference>
<reference evidence="7" key="1">
    <citation type="submission" date="2013-04" db="EMBL/GenBank/DDBJ databases">
        <title>Comparative Genomics of Relapsing Fever Spirochetes.</title>
        <authorList>
            <person name="Schwan T.G."/>
            <person name="Raffel S.J."/>
            <person name="Porcella S.F."/>
            <person name="Martens C.A."/>
            <person name="Bruno D.P."/>
            <person name="Ricklefs S.M."/>
            <person name="Barbian K.B."/>
        </authorList>
    </citation>
    <scope>NUCLEOTIDE SEQUENCE</scope>
    <source>
        <strain evidence="7">Co53</strain>
        <plasmid evidence="7">unnamed</plasmid>
    </source>
</reference>
<dbReference type="AlphaFoldDB" id="W5SXI1"/>
<keyword evidence="2 5" id="KW-0812">Transmembrane</keyword>
<dbReference type="EMBL" id="CP005760">
    <property type="protein sequence ID" value="AHH11602.1"/>
    <property type="molecule type" value="Genomic_DNA"/>
</dbReference>
<dbReference type="GO" id="GO:0016020">
    <property type="term" value="C:membrane"/>
    <property type="evidence" value="ECO:0007669"/>
    <property type="project" value="UniProtKB-SubCell"/>
</dbReference>
<evidence type="ECO:0000256" key="1">
    <source>
        <dbReference type="ARBA" id="ARBA00004141"/>
    </source>
</evidence>
<geneLocation type="plasmid" evidence="7">
    <name>unnamed</name>
</geneLocation>
<name>W5SXI1_9SPIR</name>
<dbReference type="RefSeq" id="WP_025408825.1">
    <property type="nucleotide sequence ID" value="NZ_CP005760.1"/>
</dbReference>
<organism evidence="7">
    <name type="scientific">Borrelia coriaceae ATCC 43381</name>
    <dbReference type="NCBI Taxonomy" id="1408429"/>
    <lineage>
        <taxon>Bacteria</taxon>
        <taxon>Pseudomonadati</taxon>
        <taxon>Spirochaetota</taxon>
        <taxon>Spirochaetia</taxon>
        <taxon>Spirochaetales</taxon>
        <taxon>Borreliaceae</taxon>
        <taxon>Borrelia</taxon>
    </lineage>
</organism>
<protein>
    <recommendedName>
        <fullName evidence="6">TM2 domain-containing protein</fullName>
    </recommendedName>
</protein>
<evidence type="ECO:0000256" key="4">
    <source>
        <dbReference type="ARBA" id="ARBA00023136"/>
    </source>
</evidence>
<dbReference type="InterPro" id="IPR050932">
    <property type="entry name" value="TM2D1-3-like"/>
</dbReference>
<feature type="domain" description="TM2" evidence="6">
    <location>
        <begin position="35"/>
        <end position="83"/>
    </location>
</feature>
<dbReference type="HOGENOM" id="CLU_081297_5_2_12"/>
<comment type="subcellular location">
    <subcellularLocation>
        <location evidence="1">Membrane</location>
        <topology evidence="1">Multi-pass membrane protein</topology>
    </subcellularLocation>
</comment>
<sequence>MSKNSDEIFCDSYGKVIKKKAMICVHCGVSKNNNSESKIILFLLCLFLGWLGIHRLYIKKIGTGLLYMFTGGLLGIGVFIDLISICIGSFYTRN</sequence>